<evidence type="ECO:0000313" key="2">
    <source>
        <dbReference type="Proteomes" id="UP000789920"/>
    </source>
</evidence>
<protein>
    <submittedName>
        <fullName evidence="1">23577_t:CDS:1</fullName>
    </submittedName>
</protein>
<keyword evidence="2" id="KW-1185">Reference proteome</keyword>
<reference evidence="1" key="1">
    <citation type="submission" date="2021-06" db="EMBL/GenBank/DDBJ databases">
        <authorList>
            <person name="Kallberg Y."/>
            <person name="Tangrot J."/>
            <person name="Rosling A."/>
        </authorList>
    </citation>
    <scope>NUCLEOTIDE SEQUENCE</scope>
    <source>
        <strain evidence="1">MA461A</strain>
    </source>
</reference>
<proteinExistence type="predicted"/>
<organism evidence="1 2">
    <name type="scientific">Racocetra persica</name>
    <dbReference type="NCBI Taxonomy" id="160502"/>
    <lineage>
        <taxon>Eukaryota</taxon>
        <taxon>Fungi</taxon>
        <taxon>Fungi incertae sedis</taxon>
        <taxon>Mucoromycota</taxon>
        <taxon>Glomeromycotina</taxon>
        <taxon>Glomeromycetes</taxon>
        <taxon>Diversisporales</taxon>
        <taxon>Gigasporaceae</taxon>
        <taxon>Racocetra</taxon>
    </lineage>
</organism>
<evidence type="ECO:0000313" key="1">
    <source>
        <dbReference type="EMBL" id="CAG8792747.1"/>
    </source>
</evidence>
<dbReference type="Proteomes" id="UP000789920">
    <property type="component" value="Unassembled WGS sequence"/>
</dbReference>
<comment type="caution">
    <text evidence="1">The sequence shown here is derived from an EMBL/GenBank/DDBJ whole genome shotgun (WGS) entry which is preliminary data.</text>
</comment>
<sequence>QNPGFANLQPFSNINTSMPSIGNIRNSLHPVSRAAYIQYQLMPGIESYSYLTPGVYTQYQLTSSTESYSYLMPGVYTQYQEQLIPSYLGRLYPVSGTVEVFQNSFINQTFSNPFFLPLAHEEPMLNIDPSAINDSLTINDPSTINVPSTINLTS</sequence>
<accession>A0ACA9RHG6</accession>
<feature type="non-terminal residue" evidence="1">
    <location>
        <position position="1"/>
    </location>
</feature>
<name>A0ACA9RHG6_9GLOM</name>
<dbReference type="EMBL" id="CAJVQC010053320">
    <property type="protein sequence ID" value="CAG8792747.1"/>
    <property type="molecule type" value="Genomic_DNA"/>
</dbReference>
<gene>
    <name evidence="1" type="ORF">RPERSI_LOCUS19455</name>
</gene>